<dbReference type="RefSeq" id="WP_164456350.1">
    <property type="nucleotide sequence ID" value="NZ_JAAIJQ010000137.1"/>
</dbReference>
<dbReference type="AlphaFoldDB" id="A0A6M0K975"/>
<protein>
    <submittedName>
        <fullName evidence="1">Uncharacterized protein</fullName>
    </submittedName>
</protein>
<comment type="caution">
    <text evidence="1">The sequence shown here is derived from an EMBL/GenBank/DDBJ whole genome shotgun (WGS) entry which is preliminary data.</text>
</comment>
<accession>A0A6M0K975</accession>
<sequence length="397" mass="44836">MRVLIDAAFFAGHEADELAFLELFSLAHDGRHLLLTAPAFGPDGPREVLDWLAGLPEVCCRQIKQVLEQGVRAASGLPADAVGVRLVAGSSSDWPAGRLCLQDARRLLQTPLGVMVENRRADWRFLLALAPPAQRYQLQQALDHGWLEILHAGGLGEMKAWLEELLDQPFTYSSNATRLLRLWVMFDRDADPADRSQPSQESIAMKTLCESAPARPWTLGHYRLGRRTIENYLPEAALRRWQSERSGAEGTRRREVVDAFCKLRRDQPAAARQYPMKSGLLADLSDEARKDVEGKPRRIQDLDLVRFNQLSAADHARLKEFGWLDGARRWIQDADLDPLFQGLSDTDRKALRKGFGGKIATYLENVGEAEFRHEFERHLAQGEPDRETILNTLFARL</sequence>
<evidence type="ECO:0000313" key="1">
    <source>
        <dbReference type="EMBL" id="NEV65025.1"/>
    </source>
</evidence>
<keyword evidence="2" id="KW-1185">Reference proteome</keyword>
<reference evidence="1 2" key="1">
    <citation type="submission" date="2020-02" db="EMBL/GenBank/DDBJ databases">
        <title>Genome sequences of Thiorhodococcus mannitoliphagus and Thiorhodococcus minor, purple sulfur photosynthetic bacteria in the gammaproteobacterial family, Chromatiaceae.</title>
        <authorList>
            <person name="Aviles F.A."/>
            <person name="Meyer T.E."/>
            <person name="Kyndt J.A."/>
        </authorList>
    </citation>
    <scope>NUCLEOTIDE SEQUENCE [LARGE SCALE GENOMIC DNA]</scope>
    <source>
        <strain evidence="1 2">DSM 11518</strain>
    </source>
</reference>
<dbReference type="EMBL" id="JAAIJQ010000137">
    <property type="protein sequence ID" value="NEV65025.1"/>
    <property type="molecule type" value="Genomic_DNA"/>
</dbReference>
<name>A0A6M0K975_9GAMM</name>
<evidence type="ECO:0000313" key="2">
    <source>
        <dbReference type="Proteomes" id="UP000483379"/>
    </source>
</evidence>
<gene>
    <name evidence="1" type="ORF">G3446_24720</name>
</gene>
<organism evidence="1 2">
    <name type="scientific">Thiorhodococcus minor</name>
    <dbReference type="NCBI Taxonomy" id="57489"/>
    <lineage>
        <taxon>Bacteria</taxon>
        <taxon>Pseudomonadati</taxon>
        <taxon>Pseudomonadota</taxon>
        <taxon>Gammaproteobacteria</taxon>
        <taxon>Chromatiales</taxon>
        <taxon>Chromatiaceae</taxon>
        <taxon>Thiorhodococcus</taxon>
    </lineage>
</organism>
<proteinExistence type="predicted"/>
<dbReference type="Proteomes" id="UP000483379">
    <property type="component" value="Unassembled WGS sequence"/>
</dbReference>